<sequence length="149" mass="16985">MNKNVFGGLVLGAVSLLLSTQALAEEEWPMYGADYWDVTAVDVKDGGSWKYMNWLSDEWRKNSEFAKSKGWIKDYVILSNVHARKGEPDLYIIRIIESVPSGAEGEKRQKEYAAWSKKSEQAMVDESGNRAEYREVQGSSLLQVLKFRK</sequence>
<organism evidence="2 3">
    <name type="scientific">Haliea salexigens</name>
    <dbReference type="NCBI Taxonomy" id="287487"/>
    <lineage>
        <taxon>Bacteria</taxon>
        <taxon>Pseudomonadati</taxon>
        <taxon>Pseudomonadota</taxon>
        <taxon>Gammaproteobacteria</taxon>
        <taxon>Cellvibrionales</taxon>
        <taxon>Halieaceae</taxon>
        <taxon>Haliea</taxon>
    </lineage>
</organism>
<accession>A0A3C1KM61</accession>
<feature type="chain" id="PRO_5017689831" evidence="1">
    <location>
        <begin position="25"/>
        <end position="149"/>
    </location>
</feature>
<dbReference type="Proteomes" id="UP000259273">
    <property type="component" value="Unassembled WGS sequence"/>
</dbReference>
<gene>
    <name evidence="2" type="ORF">DCP75_06230</name>
</gene>
<protein>
    <submittedName>
        <fullName evidence="2">Uncharacterized protein</fullName>
    </submittedName>
</protein>
<evidence type="ECO:0000313" key="2">
    <source>
        <dbReference type="EMBL" id="HAN27306.1"/>
    </source>
</evidence>
<reference evidence="2 3" key="1">
    <citation type="journal article" date="2018" name="Nat. Biotechnol.">
        <title>A standardized bacterial taxonomy based on genome phylogeny substantially revises the tree of life.</title>
        <authorList>
            <person name="Parks D.H."/>
            <person name="Chuvochina M."/>
            <person name="Waite D.W."/>
            <person name="Rinke C."/>
            <person name="Skarshewski A."/>
            <person name="Chaumeil P.A."/>
            <person name="Hugenholtz P."/>
        </authorList>
    </citation>
    <scope>NUCLEOTIDE SEQUENCE [LARGE SCALE GENOMIC DNA]</scope>
    <source>
        <strain evidence="2">UBA9158</strain>
    </source>
</reference>
<dbReference type="STRING" id="1121937.GCA_000423125_00978"/>
<dbReference type="AlphaFoldDB" id="A0A3C1KM61"/>
<evidence type="ECO:0000256" key="1">
    <source>
        <dbReference type="SAM" id="SignalP"/>
    </source>
</evidence>
<keyword evidence="1" id="KW-0732">Signal</keyword>
<evidence type="ECO:0000313" key="3">
    <source>
        <dbReference type="Proteomes" id="UP000259273"/>
    </source>
</evidence>
<comment type="caution">
    <text evidence="2">The sequence shown here is derived from an EMBL/GenBank/DDBJ whole genome shotgun (WGS) entry which is preliminary data.</text>
</comment>
<feature type="signal peptide" evidence="1">
    <location>
        <begin position="1"/>
        <end position="24"/>
    </location>
</feature>
<name>A0A3C1KM61_9GAMM</name>
<dbReference type="EMBL" id="DMND01000085">
    <property type="protein sequence ID" value="HAN27306.1"/>
    <property type="molecule type" value="Genomic_DNA"/>
</dbReference>
<proteinExistence type="predicted"/>